<sequence>MNDVLIYYAPFIVLGLSIVFAFYAALKQSPED</sequence>
<proteinExistence type="predicted"/>
<evidence type="ECO:0000256" key="1">
    <source>
        <dbReference type="SAM" id="Phobius"/>
    </source>
</evidence>
<evidence type="ECO:0000313" key="3">
    <source>
        <dbReference type="Proteomes" id="UP000010716"/>
    </source>
</evidence>
<dbReference type="RefSeq" id="WP_007505425.1">
    <property type="nucleotide sequence ID" value="NZ_AFCE01000151.1"/>
</dbReference>
<organism evidence="2 3">
    <name type="scientific">Caldalkalibacillus thermarum (strain TA2.A1)</name>
    <dbReference type="NCBI Taxonomy" id="986075"/>
    <lineage>
        <taxon>Bacteria</taxon>
        <taxon>Bacillati</taxon>
        <taxon>Bacillota</taxon>
        <taxon>Bacilli</taxon>
        <taxon>Bacillales</taxon>
        <taxon>Bacillaceae</taxon>
        <taxon>Caldalkalibacillus</taxon>
    </lineage>
</organism>
<feature type="transmembrane region" description="Helical" evidence="1">
    <location>
        <begin position="6"/>
        <end position="26"/>
    </location>
</feature>
<comment type="caution">
    <text evidence="2">The sequence shown here is derived from an EMBL/GenBank/DDBJ whole genome shotgun (WGS) entry which is preliminary data.</text>
</comment>
<gene>
    <name evidence="2" type="ORF">CathTA2_2148</name>
</gene>
<dbReference type="AlphaFoldDB" id="F5L8J3"/>
<keyword evidence="1" id="KW-0472">Membrane</keyword>
<keyword evidence="1" id="KW-1133">Transmembrane helix</keyword>
<dbReference type="EMBL" id="AFCE01000151">
    <property type="protein sequence ID" value="EGL82332.1"/>
    <property type="molecule type" value="Genomic_DNA"/>
</dbReference>
<protein>
    <submittedName>
        <fullName evidence="2">Uncharacterized protein</fullName>
    </submittedName>
</protein>
<accession>F5L8J3</accession>
<dbReference type="Proteomes" id="UP000010716">
    <property type="component" value="Unassembled WGS sequence"/>
</dbReference>
<dbReference type="Pfam" id="PF22282">
    <property type="entry name" value="CydS"/>
    <property type="match status" value="1"/>
</dbReference>
<dbReference type="InterPro" id="IPR054381">
    <property type="entry name" value="CydS"/>
</dbReference>
<name>F5L8J3_CALTT</name>
<keyword evidence="1" id="KW-0812">Transmembrane</keyword>
<evidence type="ECO:0000313" key="2">
    <source>
        <dbReference type="EMBL" id="EGL82332.1"/>
    </source>
</evidence>
<reference evidence="2 3" key="1">
    <citation type="journal article" date="2011" name="J. Bacteriol.">
        <title>Draft genome sequence of the thermoalkaliphilic Caldalkalibacillus thermarum strain TA2.A1.</title>
        <authorList>
            <person name="Kalamorz F."/>
            <person name="Keis S."/>
            <person name="McMillan D.G."/>
            <person name="Olsson K."/>
            <person name="Stanton J.A."/>
            <person name="Stockwell P."/>
            <person name="Black M.A."/>
            <person name="Klingeman D.M."/>
            <person name="Land M.L."/>
            <person name="Han C.S."/>
            <person name="Martin S.L."/>
            <person name="Becher S.A."/>
            <person name="Peddie C.J."/>
            <person name="Morgan H.W."/>
            <person name="Matthies D."/>
            <person name="Preiss L."/>
            <person name="Meier T."/>
            <person name="Brown S.D."/>
            <person name="Cook G.M."/>
        </authorList>
    </citation>
    <scope>NUCLEOTIDE SEQUENCE [LARGE SCALE GENOMIC DNA]</scope>
    <source>
        <strain evidence="2 3">TA2.A1</strain>
    </source>
</reference>